<evidence type="ECO:0000313" key="1">
    <source>
        <dbReference type="EMBL" id="GAA0501376.1"/>
    </source>
</evidence>
<dbReference type="Proteomes" id="UP001500909">
    <property type="component" value="Unassembled WGS sequence"/>
</dbReference>
<proteinExistence type="predicted"/>
<accession>A0ABN1BMT8</accession>
<dbReference type="RefSeq" id="WP_346100538.1">
    <property type="nucleotide sequence ID" value="NZ_BAAABY010000070.1"/>
</dbReference>
<dbReference type="EMBL" id="BAAABY010000070">
    <property type="protein sequence ID" value="GAA0501376.1"/>
    <property type="molecule type" value="Genomic_DNA"/>
</dbReference>
<keyword evidence="2" id="KW-1185">Reference proteome</keyword>
<name>A0ABN1BMT8_9ACTN</name>
<sequence>MATKTQPLTLDELIARHADDIAYVAEKTPATTAEDFIYQLTIASGRLGDDDLTQAVAFLTTVTDACEGEDAAQTVFLNEAARCLHHVDELVEEYRLMVGD</sequence>
<reference evidence="1 2" key="1">
    <citation type="journal article" date="2019" name="Int. J. Syst. Evol. Microbiol.">
        <title>The Global Catalogue of Microorganisms (GCM) 10K type strain sequencing project: providing services to taxonomists for standard genome sequencing and annotation.</title>
        <authorList>
            <consortium name="The Broad Institute Genomics Platform"/>
            <consortium name="The Broad Institute Genome Sequencing Center for Infectious Disease"/>
            <person name="Wu L."/>
            <person name="Ma J."/>
        </authorList>
    </citation>
    <scope>NUCLEOTIDE SEQUENCE [LARGE SCALE GENOMIC DNA]</scope>
    <source>
        <strain evidence="1 2">JCM 4805</strain>
    </source>
</reference>
<evidence type="ECO:0000313" key="2">
    <source>
        <dbReference type="Proteomes" id="UP001500909"/>
    </source>
</evidence>
<organism evidence="1 2">
    <name type="scientific">Streptomyces olivaceiscleroticus</name>
    <dbReference type="NCBI Taxonomy" id="68245"/>
    <lineage>
        <taxon>Bacteria</taxon>
        <taxon>Bacillati</taxon>
        <taxon>Actinomycetota</taxon>
        <taxon>Actinomycetes</taxon>
        <taxon>Kitasatosporales</taxon>
        <taxon>Streptomycetaceae</taxon>
        <taxon>Streptomyces</taxon>
    </lineage>
</organism>
<protein>
    <submittedName>
        <fullName evidence="1">Uncharacterized protein</fullName>
    </submittedName>
</protein>
<comment type="caution">
    <text evidence="1">The sequence shown here is derived from an EMBL/GenBank/DDBJ whole genome shotgun (WGS) entry which is preliminary data.</text>
</comment>
<gene>
    <name evidence="1" type="ORF">GCM10010361_78690</name>
</gene>